<gene>
    <name evidence="2" type="ORF">HRR80_000856</name>
</gene>
<dbReference type="PROSITE" id="PS50011">
    <property type="entry name" value="PROTEIN_KINASE_DOM"/>
    <property type="match status" value="1"/>
</dbReference>
<dbReference type="Gene3D" id="1.10.510.10">
    <property type="entry name" value="Transferase(Phosphotransferase) domain 1"/>
    <property type="match status" value="1"/>
</dbReference>
<dbReference type="SUPFAM" id="SSF56112">
    <property type="entry name" value="Protein kinase-like (PK-like)"/>
    <property type="match status" value="1"/>
</dbReference>
<dbReference type="Pfam" id="PF00069">
    <property type="entry name" value="Pkinase"/>
    <property type="match status" value="1"/>
</dbReference>
<name>A0AAN6IYP5_EXODE</name>
<dbReference type="Proteomes" id="UP001161757">
    <property type="component" value="Unassembled WGS sequence"/>
</dbReference>
<protein>
    <recommendedName>
        <fullName evidence="1">Protein kinase domain-containing protein</fullName>
    </recommendedName>
</protein>
<evidence type="ECO:0000313" key="3">
    <source>
        <dbReference type="Proteomes" id="UP001161757"/>
    </source>
</evidence>
<dbReference type="PANTHER" id="PTHR44329">
    <property type="entry name" value="SERINE/THREONINE-PROTEIN KINASE TNNI3K-RELATED"/>
    <property type="match status" value="1"/>
</dbReference>
<dbReference type="AlphaFoldDB" id="A0AAN6IYP5"/>
<dbReference type="InterPro" id="IPR011009">
    <property type="entry name" value="Kinase-like_dom_sf"/>
</dbReference>
<comment type="caution">
    <text evidence="2">The sequence shown here is derived from an EMBL/GenBank/DDBJ whole genome shotgun (WGS) entry which is preliminary data.</text>
</comment>
<evidence type="ECO:0000259" key="1">
    <source>
        <dbReference type="PROSITE" id="PS50011"/>
    </source>
</evidence>
<dbReference type="GO" id="GO:0004674">
    <property type="term" value="F:protein serine/threonine kinase activity"/>
    <property type="evidence" value="ECO:0007669"/>
    <property type="project" value="TreeGrafter"/>
</dbReference>
<feature type="domain" description="Protein kinase" evidence="1">
    <location>
        <begin position="1"/>
        <end position="290"/>
    </location>
</feature>
<dbReference type="GO" id="GO:0005524">
    <property type="term" value="F:ATP binding"/>
    <property type="evidence" value="ECO:0007669"/>
    <property type="project" value="InterPro"/>
</dbReference>
<sequence length="290" mass="33162">MSLIGEGAISKVYKLNSSIVVKRARIGVDEEVDHATEQKILQMLKKCRDQSYLIRCFYVRKNDTFLEYAVNGSVATLLDQNRHYDAQGNLSVSRYIDRSLVCQWMKQLSLAAKSLEEIGLAHGDICPRNLLLDSKWNLKLSDFDRTVRVGDDCLPIGAPFGRLLSDEDRGDTGTYGEAGVRTETFAIGSTYYTLLRGHEPYETEFCGDQHFVILQEKFQRKEFPLLDTSAADLVIRKCWYGEYRSVGELSLEFPAYGPEGSCEEHEEWLNLREMECKRFIEEGIVETLPR</sequence>
<organism evidence="2 3">
    <name type="scientific">Exophiala dermatitidis</name>
    <name type="common">Black yeast-like fungus</name>
    <name type="synonym">Wangiella dermatitidis</name>
    <dbReference type="NCBI Taxonomy" id="5970"/>
    <lineage>
        <taxon>Eukaryota</taxon>
        <taxon>Fungi</taxon>
        <taxon>Dikarya</taxon>
        <taxon>Ascomycota</taxon>
        <taxon>Pezizomycotina</taxon>
        <taxon>Eurotiomycetes</taxon>
        <taxon>Chaetothyriomycetidae</taxon>
        <taxon>Chaetothyriales</taxon>
        <taxon>Herpotrichiellaceae</taxon>
        <taxon>Exophiala</taxon>
    </lineage>
</organism>
<dbReference type="InterPro" id="IPR000719">
    <property type="entry name" value="Prot_kinase_dom"/>
</dbReference>
<dbReference type="EMBL" id="JAJGCB010000001">
    <property type="protein sequence ID" value="KAJ8996119.1"/>
    <property type="molecule type" value="Genomic_DNA"/>
</dbReference>
<accession>A0AAN6IYP5</accession>
<evidence type="ECO:0000313" key="2">
    <source>
        <dbReference type="EMBL" id="KAJ8996119.1"/>
    </source>
</evidence>
<dbReference type="InterPro" id="IPR051681">
    <property type="entry name" value="Ser/Thr_Kinases-Pseudokinases"/>
</dbReference>
<reference evidence="2" key="1">
    <citation type="submission" date="2023-01" db="EMBL/GenBank/DDBJ databases">
        <title>Exophiala dermititidis isolated from Cystic Fibrosis Patient.</title>
        <authorList>
            <person name="Kurbessoian T."/>
            <person name="Crocker A."/>
            <person name="Murante D."/>
            <person name="Hogan D.A."/>
            <person name="Stajich J.E."/>
        </authorList>
    </citation>
    <scope>NUCLEOTIDE SEQUENCE</scope>
    <source>
        <strain evidence="2">Ex8</strain>
    </source>
</reference>
<proteinExistence type="predicted"/>
<dbReference type="SMART" id="SM00220">
    <property type="entry name" value="S_TKc"/>
    <property type="match status" value="1"/>
</dbReference>